<comment type="caution">
    <text evidence="1">The sequence shown here is derived from an EMBL/GenBank/DDBJ whole genome shotgun (WGS) entry which is preliminary data.</text>
</comment>
<accession>A0ACC0FMZ7</accession>
<keyword evidence="2" id="KW-1185">Reference proteome</keyword>
<organism evidence="1 2">
    <name type="scientific">Camellia lanceoleosa</name>
    <dbReference type="NCBI Taxonomy" id="1840588"/>
    <lineage>
        <taxon>Eukaryota</taxon>
        <taxon>Viridiplantae</taxon>
        <taxon>Streptophyta</taxon>
        <taxon>Embryophyta</taxon>
        <taxon>Tracheophyta</taxon>
        <taxon>Spermatophyta</taxon>
        <taxon>Magnoliopsida</taxon>
        <taxon>eudicotyledons</taxon>
        <taxon>Gunneridae</taxon>
        <taxon>Pentapetalae</taxon>
        <taxon>asterids</taxon>
        <taxon>Ericales</taxon>
        <taxon>Theaceae</taxon>
        <taxon>Camellia</taxon>
    </lineage>
</organism>
<protein>
    <submittedName>
        <fullName evidence="1">Pectinesterase 8</fullName>
    </submittedName>
</protein>
<evidence type="ECO:0000313" key="1">
    <source>
        <dbReference type="EMBL" id="KAI7990161.1"/>
    </source>
</evidence>
<reference evidence="1 2" key="1">
    <citation type="journal article" date="2022" name="Plant J.">
        <title>Chromosome-level genome of Camellia lanceoleosa provides a valuable resource for understanding genome evolution and self-incompatibility.</title>
        <authorList>
            <person name="Gong W."/>
            <person name="Xiao S."/>
            <person name="Wang L."/>
            <person name="Liao Z."/>
            <person name="Chang Y."/>
            <person name="Mo W."/>
            <person name="Hu G."/>
            <person name="Li W."/>
            <person name="Zhao G."/>
            <person name="Zhu H."/>
            <person name="Hu X."/>
            <person name="Ji K."/>
            <person name="Xiang X."/>
            <person name="Song Q."/>
            <person name="Yuan D."/>
            <person name="Jin S."/>
            <person name="Zhang L."/>
        </authorList>
    </citation>
    <scope>NUCLEOTIDE SEQUENCE [LARGE SCALE GENOMIC DNA]</scope>
    <source>
        <strain evidence="1">SQ_2022a</strain>
    </source>
</reference>
<proteinExistence type="predicted"/>
<dbReference type="Proteomes" id="UP001060215">
    <property type="component" value="Chromosome 13"/>
</dbReference>
<dbReference type="EMBL" id="CM045770">
    <property type="protein sequence ID" value="KAI7990161.1"/>
    <property type="molecule type" value="Genomic_DNA"/>
</dbReference>
<name>A0ACC0FMZ7_9ERIC</name>
<sequence length="68" mass="7424">MTDIIAPEGWNDFNDPTRDQTIFYGEYMCGGVGANITLTVPYATKTNDTQVSPFLNASFIAADQCLQA</sequence>
<gene>
    <name evidence="1" type="ORF">LOK49_LG12G00111</name>
</gene>
<evidence type="ECO:0000313" key="2">
    <source>
        <dbReference type="Proteomes" id="UP001060215"/>
    </source>
</evidence>